<feature type="compositionally biased region" description="Acidic residues" evidence="1">
    <location>
        <begin position="1"/>
        <end position="11"/>
    </location>
</feature>
<feature type="compositionally biased region" description="Low complexity" evidence="1">
    <location>
        <begin position="18"/>
        <end position="34"/>
    </location>
</feature>
<name>K8EF99_9CHLO</name>
<keyword evidence="3" id="KW-1185">Reference proteome</keyword>
<dbReference type="Proteomes" id="UP000198341">
    <property type="component" value="Chromosome 5"/>
</dbReference>
<dbReference type="KEGG" id="bpg:Bathy05g01340"/>
<dbReference type="GeneID" id="19015638"/>
<dbReference type="STRING" id="41875.K8EF99"/>
<gene>
    <name evidence="2" type="ORF">Bathy05g01340</name>
</gene>
<proteinExistence type="predicted"/>
<accession>K8EF99</accession>
<evidence type="ECO:0000313" key="2">
    <source>
        <dbReference type="EMBL" id="CCO16669.1"/>
    </source>
</evidence>
<reference evidence="2 3" key="1">
    <citation type="submission" date="2011-10" db="EMBL/GenBank/DDBJ databases">
        <authorList>
            <person name="Genoscope - CEA"/>
        </authorList>
    </citation>
    <scope>NUCLEOTIDE SEQUENCE [LARGE SCALE GENOMIC DNA]</scope>
    <source>
        <strain evidence="2 3">RCC 1105</strain>
    </source>
</reference>
<dbReference type="AlphaFoldDB" id="K8EF99"/>
<sequence length="85" mass="9227">MTEVEEEEEETMAPTPTPLSSNTPPLPSPSTTTTKAGKEQPKPRLVIKSMVLENFKSYAGAQHVGPFHKVSTSFLESSFVGQSSF</sequence>
<organism evidence="2 3">
    <name type="scientific">Bathycoccus prasinos</name>
    <dbReference type="NCBI Taxonomy" id="41875"/>
    <lineage>
        <taxon>Eukaryota</taxon>
        <taxon>Viridiplantae</taxon>
        <taxon>Chlorophyta</taxon>
        <taxon>Mamiellophyceae</taxon>
        <taxon>Mamiellales</taxon>
        <taxon>Bathycoccaceae</taxon>
        <taxon>Bathycoccus</taxon>
    </lineage>
</organism>
<feature type="region of interest" description="Disordered" evidence="1">
    <location>
        <begin position="1"/>
        <end position="44"/>
    </location>
</feature>
<dbReference type="EMBL" id="FO082274">
    <property type="protein sequence ID" value="CCO16669.1"/>
    <property type="molecule type" value="Genomic_DNA"/>
</dbReference>
<protein>
    <submittedName>
        <fullName evidence="2">Condensin complex component</fullName>
    </submittedName>
</protein>
<evidence type="ECO:0000313" key="3">
    <source>
        <dbReference type="Proteomes" id="UP000198341"/>
    </source>
</evidence>
<dbReference type="RefSeq" id="XP_007513111.1">
    <property type="nucleotide sequence ID" value="XM_007513049.1"/>
</dbReference>
<dbReference type="OrthoDB" id="5575062at2759"/>
<evidence type="ECO:0000256" key="1">
    <source>
        <dbReference type="SAM" id="MobiDB-lite"/>
    </source>
</evidence>